<sequence length="382" mass="40478">MAIEFRCPSCNKLLRTRDDRAGATASCPDCGSSVTVPDDNAQPEAGPDDFGSDFDTPAETAFAGSVSSPSAPRSPRSPSGRMIDCPMCGASVPAGSSTCHACGEELRPSIAEEDTGGEIDFSECFREGWEKFTSNLGPAVGFTLLSVFAGFCVILPIVAVQIIGLFMAEQNGIPAIVDLAINLGGAVVGILIQTFFVAGLTRFLLLLVRDQEAGIEELFSGGRYYGAAIPNALVFGLATQAAQLLASPFQRENADVEMQLIAGLLSIIGLIVSLVLTCYFWSYMYIIVDDRQPKYEGLGYLKAAAGLSKGSRLIFFALIIVLGAINLAGAVACLLPVLFTMPLTLILMTVAYEQLSNHGRRHAPSATISEADWADSPEDGIR</sequence>
<feature type="transmembrane region" description="Helical" evidence="2">
    <location>
        <begin position="224"/>
        <end position="246"/>
    </location>
</feature>
<feature type="compositionally biased region" description="Low complexity" evidence="1">
    <location>
        <begin position="63"/>
        <end position="78"/>
    </location>
</feature>
<name>A0A517R4S2_9PLAN</name>
<keyword evidence="4" id="KW-1185">Reference proteome</keyword>
<keyword evidence="2" id="KW-1133">Transmembrane helix</keyword>
<organism evidence="3 4">
    <name type="scientific">Stratiformator vulcanicus</name>
    <dbReference type="NCBI Taxonomy" id="2527980"/>
    <lineage>
        <taxon>Bacteria</taxon>
        <taxon>Pseudomonadati</taxon>
        <taxon>Planctomycetota</taxon>
        <taxon>Planctomycetia</taxon>
        <taxon>Planctomycetales</taxon>
        <taxon>Planctomycetaceae</taxon>
        <taxon>Stratiformator</taxon>
    </lineage>
</organism>
<accession>A0A517R4S2</accession>
<evidence type="ECO:0008006" key="5">
    <source>
        <dbReference type="Google" id="ProtNLM"/>
    </source>
</evidence>
<evidence type="ECO:0000313" key="4">
    <source>
        <dbReference type="Proteomes" id="UP000317318"/>
    </source>
</evidence>
<dbReference type="KEGG" id="svp:Pan189_32850"/>
<proteinExistence type="predicted"/>
<feature type="transmembrane region" description="Helical" evidence="2">
    <location>
        <begin position="258"/>
        <end position="282"/>
    </location>
</feature>
<feature type="transmembrane region" description="Helical" evidence="2">
    <location>
        <begin position="313"/>
        <end position="339"/>
    </location>
</feature>
<feature type="transmembrane region" description="Helical" evidence="2">
    <location>
        <begin position="140"/>
        <end position="167"/>
    </location>
</feature>
<dbReference type="EMBL" id="CP036268">
    <property type="protein sequence ID" value="QDT38886.1"/>
    <property type="molecule type" value="Genomic_DNA"/>
</dbReference>
<keyword evidence="2" id="KW-0472">Membrane</keyword>
<evidence type="ECO:0000256" key="1">
    <source>
        <dbReference type="SAM" id="MobiDB-lite"/>
    </source>
</evidence>
<dbReference type="AlphaFoldDB" id="A0A517R4S2"/>
<feature type="region of interest" description="Disordered" evidence="1">
    <location>
        <begin position="19"/>
        <end position="78"/>
    </location>
</feature>
<protein>
    <recommendedName>
        <fullName evidence="5">Double zinc ribbon</fullName>
    </recommendedName>
</protein>
<evidence type="ECO:0000313" key="3">
    <source>
        <dbReference type="EMBL" id="QDT38886.1"/>
    </source>
</evidence>
<gene>
    <name evidence="3" type="ORF">Pan189_32850</name>
</gene>
<keyword evidence="2" id="KW-0812">Transmembrane</keyword>
<dbReference type="RefSeq" id="WP_310820607.1">
    <property type="nucleotide sequence ID" value="NZ_CP036268.1"/>
</dbReference>
<feature type="transmembrane region" description="Helical" evidence="2">
    <location>
        <begin position="179"/>
        <end position="204"/>
    </location>
</feature>
<dbReference type="Proteomes" id="UP000317318">
    <property type="component" value="Chromosome"/>
</dbReference>
<reference evidence="3 4" key="1">
    <citation type="submission" date="2019-02" db="EMBL/GenBank/DDBJ databases">
        <title>Deep-cultivation of Planctomycetes and their phenomic and genomic characterization uncovers novel biology.</title>
        <authorList>
            <person name="Wiegand S."/>
            <person name="Jogler M."/>
            <person name="Boedeker C."/>
            <person name="Pinto D."/>
            <person name="Vollmers J."/>
            <person name="Rivas-Marin E."/>
            <person name="Kohn T."/>
            <person name="Peeters S.H."/>
            <person name="Heuer A."/>
            <person name="Rast P."/>
            <person name="Oberbeckmann S."/>
            <person name="Bunk B."/>
            <person name="Jeske O."/>
            <person name="Meyerdierks A."/>
            <person name="Storesund J.E."/>
            <person name="Kallscheuer N."/>
            <person name="Luecker S."/>
            <person name="Lage O.M."/>
            <person name="Pohl T."/>
            <person name="Merkel B.J."/>
            <person name="Hornburger P."/>
            <person name="Mueller R.-W."/>
            <person name="Bruemmer F."/>
            <person name="Labrenz M."/>
            <person name="Spormann A.M."/>
            <person name="Op den Camp H."/>
            <person name="Overmann J."/>
            <person name="Amann R."/>
            <person name="Jetten M.S.M."/>
            <person name="Mascher T."/>
            <person name="Medema M.H."/>
            <person name="Devos D.P."/>
            <person name="Kaster A.-K."/>
            <person name="Ovreas L."/>
            <person name="Rohde M."/>
            <person name="Galperin M.Y."/>
            <person name="Jogler C."/>
        </authorList>
    </citation>
    <scope>NUCLEOTIDE SEQUENCE [LARGE SCALE GENOMIC DNA]</scope>
    <source>
        <strain evidence="3 4">Pan189</strain>
    </source>
</reference>
<evidence type="ECO:0000256" key="2">
    <source>
        <dbReference type="SAM" id="Phobius"/>
    </source>
</evidence>